<dbReference type="AlphaFoldDB" id="A0ABD1DEN2"/>
<name>A0ABD1DEN2_CULPP</name>
<protein>
    <submittedName>
        <fullName evidence="1">Uncharacterized protein</fullName>
    </submittedName>
</protein>
<reference evidence="1 2" key="1">
    <citation type="submission" date="2024-05" db="EMBL/GenBank/DDBJ databases">
        <title>Culex pipiens pipiens assembly and annotation.</title>
        <authorList>
            <person name="Alout H."/>
            <person name="Durand T."/>
        </authorList>
    </citation>
    <scope>NUCLEOTIDE SEQUENCE [LARGE SCALE GENOMIC DNA]</scope>
    <source>
        <strain evidence="1">HA-2024</strain>
        <tissue evidence="1">Whole body</tissue>
    </source>
</reference>
<comment type="caution">
    <text evidence="1">The sequence shown here is derived from an EMBL/GenBank/DDBJ whole genome shotgun (WGS) entry which is preliminary data.</text>
</comment>
<sequence>MHPIRYHLQKGQIIRRNRFLRLPQISWWRQPSQVGNLQKGLTRNGKEEHALHQRDAVRLQVCHPDERPQCRWSEQMQDVTISTNRAHLLRELIKST</sequence>
<keyword evidence="2" id="KW-1185">Reference proteome</keyword>
<dbReference type="EMBL" id="JBEHCU010006014">
    <property type="protein sequence ID" value="KAL1398142.1"/>
    <property type="molecule type" value="Genomic_DNA"/>
</dbReference>
<dbReference type="Proteomes" id="UP001562425">
    <property type="component" value="Unassembled WGS sequence"/>
</dbReference>
<proteinExistence type="predicted"/>
<evidence type="ECO:0000313" key="1">
    <source>
        <dbReference type="EMBL" id="KAL1398142.1"/>
    </source>
</evidence>
<evidence type="ECO:0000313" key="2">
    <source>
        <dbReference type="Proteomes" id="UP001562425"/>
    </source>
</evidence>
<accession>A0ABD1DEN2</accession>
<gene>
    <name evidence="1" type="ORF">pipiens_009204</name>
</gene>
<organism evidence="1 2">
    <name type="scientific">Culex pipiens pipiens</name>
    <name type="common">Northern house mosquito</name>
    <dbReference type="NCBI Taxonomy" id="38569"/>
    <lineage>
        <taxon>Eukaryota</taxon>
        <taxon>Metazoa</taxon>
        <taxon>Ecdysozoa</taxon>
        <taxon>Arthropoda</taxon>
        <taxon>Hexapoda</taxon>
        <taxon>Insecta</taxon>
        <taxon>Pterygota</taxon>
        <taxon>Neoptera</taxon>
        <taxon>Endopterygota</taxon>
        <taxon>Diptera</taxon>
        <taxon>Nematocera</taxon>
        <taxon>Culicoidea</taxon>
        <taxon>Culicidae</taxon>
        <taxon>Culicinae</taxon>
        <taxon>Culicini</taxon>
        <taxon>Culex</taxon>
        <taxon>Culex</taxon>
    </lineage>
</organism>